<evidence type="ECO:0000256" key="1">
    <source>
        <dbReference type="ARBA" id="ARBA00022679"/>
    </source>
</evidence>
<evidence type="ECO:0000313" key="3">
    <source>
        <dbReference type="EMBL" id="MFC3050332.1"/>
    </source>
</evidence>
<dbReference type="EC" id="2.3.1.-" evidence="3"/>
<dbReference type="GO" id="GO:0016746">
    <property type="term" value="F:acyltransferase activity"/>
    <property type="evidence" value="ECO:0007669"/>
    <property type="project" value="UniProtKB-KW"/>
</dbReference>
<proteinExistence type="predicted"/>
<dbReference type="CDD" id="cd00090">
    <property type="entry name" value="HTH_ARSR"/>
    <property type="match status" value="1"/>
</dbReference>
<keyword evidence="4" id="KW-1185">Reference proteome</keyword>
<dbReference type="SUPFAM" id="SSF55729">
    <property type="entry name" value="Acyl-CoA N-acyltransferases (Nat)"/>
    <property type="match status" value="1"/>
</dbReference>
<keyword evidence="3" id="KW-0012">Acyltransferase</keyword>
<dbReference type="PANTHER" id="PTHR13947">
    <property type="entry name" value="GNAT FAMILY N-ACETYLTRANSFERASE"/>
    <property type="match status" value="1"/>
</dbReference>
<dbReference type="SMART" id="SM00347">
    <property type="entry name" value="HTH_MARR"/>
    <property type="match status" value="1"/>
</dbReference>
<reference evidence="4" key="1">
    <citation type="journal article" date="2019" name="Int. J. Syst. Evol. Microbiol.">
        <title>The Global Catalogue of Microorganisms (GCM) 10K type strain sequencing project: providing services to taxonomists for standard genome sequencing and annotation.</title>
        <authorList>
            <consortium name="The Broad Institute Genomics Platform"/>
            <consortium name="The Broad Institute Genome Sequencing Center for Infectious Disease"/>
            <person name="Wu L."/>
            <person name="Ma J."/>
        </authorList>
    </citation>
    <scope>NUCLEOTIDE SEQUENCE [LARGE SCALE GENOMIC DNA]</scope>
    <source>
        <strain evidence="4">KCTC 62164</strain>
    </source>
</reference>
<evidence type="ECO:0000259" key="2">
    <source>
        <dbReference type="PROSITE" id="PS51186"/>
    </source>
</evidence>
<dbReference type="Gene3D" id="3.40.630.30">
    <property type="match status" value="1"/>
</dbReference>
<dbReference type="InterPro" id="IPR011991">
    <property type="entry name" value="ArsR-like_HTH"/>
</dbReference>
<dbReference type="InterPro" id="IPR000182">
    <property type="entry name" value="GNAT_dom"/>
</dbReference>
<dbReference type="Pfam" id="PF12802">
    <property type="entry name" value="MarR_2"/>
    <property type="match status" value="1"/>
</dbReference>
<comment type="caution">
    <text evidence="3">The sequence shown here is derived from an EMBL/GenBank/DDBJ whole genome shotgun (WGS) entry which is preliminary data.</text>
</comment>
<dbReference type="InterPro" id="IPR036390">
    <property type="entry name" value="WH_DNA-bd_sf"/>
</dbReference>
<dbReference type="InterPro" id="IPR000835">
    <property type="entry name" value="HTH_MarR-typ"/>
</dbReference>
<dbReference type="Pfam" id="PF00583">
    <property type="entry name" value="Acetyltransf_1"/>
    <property type="match status" value="1"/>
</dbReference>
<dbReference type="SUPFAM" id="SSF46785">
    <property type="entry name" value="Winged helix' DNA-binding domain"/>
    <property type="match status" value="1"/>
</dbReference>
<protein>
    <submittedName>
        <fullName evidence="3">GNAT family N-acetyltransferase</fullName>
        <ecNumber evidence="3">2.3.1.-</ecNumber>
    </submittedName>
</protein>
<dbReference type="RefSeq" id="WP_194214730.1">
    <property type="nucleotide sequence ID" value="NZ_CP061205.1"/>
</dbReference>
<dbReference type="Gene3D" id="1.10.10.10">
    <property type="entry name" value="Winged helix-like DNA-binding domain superfamily/Winged helix DNA-binding domain"/>
    <property type="match status" value="1"/>
</dbReference>
<dbReference type="CDD" id="cd04301">
    <property type="entry name" value="NAT_SF"/>
    <property type="match status" value="1"/>
</dbReference>
<evidence type="ECO:0000313" key="4">
    <source>
        <dbReference type="Proteomes" id="UP001595444"/>
    </source>
</evidence>
<dbReference type="InterPro" id="IPR050769">
    <property type="entry name" value="NAT_camello-type"/>
</dbReference>
<dbReference type="EMBL" id="JBHRSL010000001">
    <property type="protein sequence ID" value="MFC3050332.1"/>
    <property type="molecule type" value="Genomic_DNA"/>
</dbReference>
<dbReference type="PROSITE" id="PS51186">
    <property type="entry name" value="GNAT"/>
    <property type="match status" value="1"/>
</dbReference>
<feature type="domain" description="N-acetyltransferase" evidence="2">
    <location>
        <begin position="166"/>
        <end position="317"/>
    </location>
</feature>
<dbReference type="InterPro" id="IPR036388">
    <property type="entry name" value="WH-like_DNA-bd_sf"/>
</dbReference>
<accession>A0ABV7D0J9</accession>
<sequence>MPHTKEIYFELGIGTRMRRFMDMLATGVDKIYKGTGVAFKARYFYVFYALVKQGNMPISSIAALAGFSHSAVSQTVKQMVKDGLITTSATHDGRQKLVGLTEKGEHVYTTIAPIWQAIEDAMKDLIAASGTDFLGCLTKLEAGLQEVSFHDRVREKLAHAKSSCSFEIVPYDVQYRQAFYDLNAFWVEKYFSMEEPDIKLLSDPENFILSKGGEIYFAVSEGKAVGTVALKAEPDGRFELTKLGVDPRVQKGGMGNALCKMVIDRFVARGGKTLYLETNTSLENAIRLYWRLGFIELPNPVQSPYERANYYMEWRGYTNAAE</sequence>
<dbReference type="Proteomes" id="UP001595444">
    <property type="component" value="Unassembled WGS sequence"/>
</dbReference>
<organism evidence="3 4">
    <name type="scientific">Kordiimonas pumila</name>
    <dbReference type="NCBI Taxonomy" id="2161677"/>
    <lineage>
        <taxon>Bacteria</taxon>
        <taxon>Pseudomonadati</taxon>
        <taxon>Pseudomonadota</taxon>
        <taxon>Alphaproteobacteria</taxon>
        <taxon>Kordiimonadales</taxon>
        <taxon>Kordiimonadaceae</taxon>
        <taxon>Kordiimonas</taxon>
    </lineage>
</organism>
<dbReference type="InterPro" id="IPR016181">
    <property type="entry name" value="Acyl_CoA_acyltransferase"/>
</dbReference>
<dbReference type="PANTHER" id="PTHR13947:SF37">
    <property type="entry name" value="LD18367P"/>
    <property type="match status" value="1"/>
</dbReference>
<keyword evidence="1 3" id="KW-0808">Transferase</keyword>
<gene>
    <name evidence="3" type="ORF">ACFOKA_00285</name>
</gene>
<name>A0ABV7D0J9_9PROT</name>